<keyword evidence="4" id="KW-0804">Transcription</keyword>
<keyword evidence="8" id="KW-1185">Reference proteome</keyword>
<proteinExistence type="predicted"/>
<dbReference type="Proteomes" id="UP000766486">
    <property type="component" value="Unassembled WGS sequence"/>
</dbReference>
<keyword evidence="6" id="KW-0812">Transmembrane</keyword>
<accession>A0ABY6UQD0</accession>
<keyword evidence="5" id="KW-0539">Nucleus</keyword>
<name>A0ABY6UQD0_BIOOC</name>
<evidence type="ECO:0000256" key="3">
    <source>
        <dbReference type="ARBA" id="ARBA00023015"/>
    </source>
</evidence>
<keyword evidence="2" id="KW-0479">Metal-binding</keyword>
<dbReference type="EMBL" id="CABFNS010000846">
    <property type="protein sequence ID" value="VUC32195.1"/>
    <property type="molecule type" value="Genomic_DNA"/>
</dbReference>
<evidence type="ECO:0000256" key="4">
    <source>
        <dbReference type="ARBA" id="ARBA00023163"/>
    </source>
</evidence>
<keyword evidence="6" id="KW-1133">Transmembrane helix</keyword>
<dbReference type="CDD" id="cd12148">
    <property type="entry name" value="fungal_TF_MHR"/>
    <property type="match status" value="1"/>
</dbReference>
<evidence type="ECO:0008006" key="9">
    <source>
        <dbReference type="Google" id="ProtNLM"/>
    </source>
</evidence>
<reference evidence="7 8" key="1">
    <citation type="submission" date="2019-06" db="EMBL/GenBank/DDBJ databases">
        <authorList>
            <person name="Broberg M."/>
        </authorList>
    </citation>
    <scope>NUCLEOTIDE SEQUENCE [LARGE SCALE GENOMIC DNA]</scope>
</reference>
<evidence type="ECO:0000256" key="5">
    <source>
        <dbReference type="ARBA" id="ARBA00023242"/>
    </source>
</evidence>
<gene>
    <name evidence="7" type="ORF">CLO192961_LOCUS322707</name>
</gene>
<evidence type="ECO:0000256" key="2">
    <source>
        <dbReference type="ARBA" id="ARBA00022723"/>
    </source>
</evidence>
<comment type="caution">
    <text evidence="7">The sequence shown here is derived from an EMBL/GenBank/DDBJ whole genome shotgun (WGS) entry which is preliminary data.</text>
</comment>
<comment type="subcellular location">
    <subcellularLocation>
        <location evidence="1">Nucleus</location>
    </subcellularLocation>
</comment>
<sequence>MLSSRFYGDATTDEYEFLVVEDRGFAWAKEAEGLAFASVCSPSEDNLVTLINLTIFYHARGSWKSVLVCECNSVCAAQILRSTRAASGESRIAAEISRRRLWAAYLLHIFVSQPALSWVRAPDENAVLVPCPEEHFTAMSADGFASNFDLSGIEENLSYHAQLIRLTRLWSEVHGFLENMPASSEKKLSTFAKLDAQLQNWRVALPNIFEVREDNVMVDKPLMERNQLAMLHTLYHSAVCCLHASVVPLFSFCSVDEDLAQLRMPSAATAFAHARSISSMLQKCKQARLSLSAGFFGFACYCSLAVQIPFLWCKDVGTRDRTRTNMDVNFQLMEYIGSRWKIASCLTFANVNAMACTVIEKLQLDAI</sequence>
<evidence type="ECO:0000313" key="8">
    <source>
        <dbReference type="Proteomes" id="UP000766486"/>
    </source>
</evidence>
<evidence type="ECO:0000256" key="6">
    <source>
        <dbReference type="SAM" id="Phobius"/>
    </source>
</evidence>
<dbReference type="PANTHER" id="PTHR47338:SF27">
    <property type="entry name" value="ZN(II)2CYS6 TRANSCRIPTION FACTOR (EUROFUNG)"/>
    <property type="match status" value="1"/>
</dbReference>
<keyword evidence="6" id="KW-0472">Membrane</keyword>
<dbReference type="PANTHER" id="PTHR47338">
    <property type="entry name" value="ZN(II)2CYS6 TRANSCRIPTION FACTOR (EUROFUNG)-RELATED"/>
    <property type="match status" value="1"/>
</dbReference>
<dbReference type="InterPro" id="IPR050815">
    <property type="entry name" value="TF_fung"/>
</dbReference>
<evidence type="ECO:0000313" key="7">
    <source>
        <dbReference type="EMBL" id="VUC32195.1"/>
    </source>
</evidence>
<keyword evidence="3" id="KW-0805">Transcription regulation</keyword>
<feature type="transmembrane region" description="Helical" evidence="6">
    <location>
        <begin position="289"/>
        <end position="313"/>
    </location>
</feature>
<protein>
    <recommendedName>
        <fullName evidence="9">Transcription factor domain-containing protein</fullName>
    </recommendedName>
</protein>
<evidence type="ECO:0000256" key="1">
    <source>
        <dbReference type="ARBA" id="ARBA00004123"/>
    </source>
</evidence>
<organism evidence="7 8">
    <name type="scientific">Bionectria ochroleuca</name>
    <name type="common">Gliocladium roseum</name>
    <dbReference type="NCBI Taxonomy" id="29856"/>
    <lineage>
        <taxon>Eukaryota</taxon>
        <taxon>Fungi</taxon>
        <taxon>Dikarya</taxon>
        <taxon>Ascomycota</taxon>
        <taxon>Pezizomycotina</taxon>
        <taxon>Sordariomycetes</taxon>
        <taxon>Hypocreomycetidae</taxon>
        <taxon>Hypocreales</taxon>
        <taxon>Bionectriaceae</taxon>
        <taxon>Clonostachys</taxon>
    </lineage>
</organism>